<accession>A0A9D2KZL2</accession>
<dbReference type="GO" id="GO:0030234">
    <property type="term" value="F:enzyme regulator activity"/>
    <property type="evidence" value="ECO:0007669"/>
    <property type="project" value="InterPro"/>
</dbReference>
<dbReference type="SUPFAM" id="SSF54913">
    <property type="entry name" value="GlnB-like"/>
    <property type="match status" value="1"/>
</dbReference>
<reference evidence="2" key="1">
    <citation type="journal article" date="2021" name="PeerJ">
        <title>Extensive microbial diversity within the chicken gut microbiome revealed by metagenomics and culture.</title>
        <authorList>
            <person name="Gilroy R."/>
            <person name="Ravi A."/>
            <person name="Getino M."/>
            <person name="Pursley I."/>
            <person name="Horton D.L."/>
            <person name="Alikhan N.F."/>
            <person name="Baker D."/>
            <person name="Gharbi K."/>
            <person name="Hall N."/>
            <person name="Watson M."/>
            <person name="Adriaenssens E.M."/>
            <person name="Foster-Nyarko E."/>
            <person name="Jarju S."/>
            <person name="Secka A."/>
            <person name="Antonio M."/>
            <person name="Oren A."/>
            <person name="Chaudhuri R.R."/>
            <person name="La Ragione R."/>
            <person name="Hildebrand F."/>
            <person name="Pallen M.J."/>
        </authorList>
    </citation>
    <scope>NUCLEOTIDE SEQUENCE</scope>
    <source>
        <strain evidence="2">CHK179-7159</strain>
    </source>
</reference>
<sequence>MSSVYCMVTITGRNQGEKFSSLFMAEHLPVMLLMLGNGTASNEMLDYFGVESREKIVIFTVVTLESWRSVKEQMERKLNIDVPGTAISFIIPVSSVGGGKALRYFLAGQEYEKEEESELKNTEYELLIVISNYGYNNLVMEAAKGAGAGGGTVVHARGTGMEKAEKFLGVTLAEEKELTFIVTRTEKKNDIMKAIMEKAGMDSKAKSILFSLPVTETAGLRISGDWKG</sequence>
<dbReference type="AlphaFoldDB" id="A0A9D2KZL2"/>
<dbReference type="EMBL" id="DWYY01000066">
    <property type="protein sequence ID" value="HJA92728.1"/>
    <property type="molecule type" value="Genomic_DNA"/>
</dbReference>
<dbReference type="InterPro" id="IPR011322">
    <property type="entry name" value="N-reg_PII-like_a/b"/>
</dbReference>
<dbReference type="PROSITE" id="PS50057">
    <property type="entry name" value="FERM_3"/>
    <property type="match status" value="1"/>
</dbReference>
<reference evidence="2" key="2">
    <citation type="submission" date="2021-04" db="EMBL/GenBank/DDBJ databases">
        <authorList>
            <person name="Gilroy R."/>
        </authorList>
    </citation>
    <scope>NUCLEOTIDE SEQUENCE</scope>
    <source>
        <strain evidence="2">CHK179-7159</strain>
    </source>
</reference>
<comment type="caution">
    <text evidence="2">The sequence shown here is derived from an EMBL/GenBank/DDBJ whole genome shotgun (WGS) entry which is preliminary data.</text>
</comment>
<evidence type="ECO:0000313" key="3">
    <source>
        <dbReference type="Proteomes" id="UP000886858"/>
    </source>
</evidence>
<gene>
    <name evidence="2" type="ORF">H9717_06375</name>
</gene>
<protein>
    <submittedName>
        <fullName evidence="2">P-II family nitrogen regulator</fullName>
    </submittedName>
</protein>
<dbReference type="GO" id="GO:0006808">
    <property type="term" value="P:regulation of nitrogen utilization"/>
    <property type="evidence" value="ECO:0007669"/>
    <property type="project" value="InterPro"/>
</dbReference>
<dbReference type="PROSITE" id="PS51343">
    <property type="entry name" value="PII_GLNB_DOM"/>
    <property type="match status" value="1"/>
</dbReference>
<dbReference type="Proteomes" id="UP000886858">
    <property type="component" value="Unassembled WGS sequence"/>
</dbReference>
<name>A0A9D2KZL2_9FIRM</name>
<dbReference type="Gene3D" id="3.30.70.120">
    <property type="match status" value="1"/>
</dbReference>
<proteinExistence type="predicted"/>
<feature type="domain" description="FERM" evidence="1">
    <location>
        <begin position="166"/>
        <end position="228"/>
    </location>
</feature>
<dbReference type="InterPro" id="IPR015867">
    <property type="entry name" value="N-reg_PII/ATP_PRibTrfase_C"/>
</dbReference>
<dbReference type="InterPro" id="IPR002187">
    <property type="entry name" value="N-reg_PII"/>
</dbReference>
<organism evidence="2 3">
    <name type="scientific">Candidatus Eisenbergiella merdipullorum</name>
    <dbReference type="NCBI Taxonomy" id="2838553"/>
    <lineage>
        <taxon>Bacteria</taxon>
        <taxon>Bacillati</taxon>
        <taxon>Bacillota</taxon>
        <taxon>Clostridia</taxon>
        <taxon>Lachnospirales</taxon>
        <taxon>Lachnospiraceae</taxon>
        <taxon>Eisenbergiella</taxon>
    </lineage>
</organism>
<evidence type="ECO:0000313" key="2">
    <source>
        <dbReference type="EMBL" id="HJA92728.1"/>
    </source>
</evidence>
<evidence type="ECO:0000259" key="1">
    <source>
        <dbReference type="PROSITE" id="PS50057"/>
    </source>
</evidence>
<dbReference type="Pfam" id="PF00543">
    <property type="entry name" value="P-II"/>
    <property type="match status" value="1"/>
</dbReference>
<dbReference type="InterPro" id="IPR000299">
    <property type="entry name" value="FERM_domain"/>
</dbReference>